<organism evidence="2 3">
    <name type="scientific">Punica granatum</name>
    <name type="common">Pomegranate</name>
    <dbReference type="NCBI Taxonomy" id="22663"/>
    <lineage>
        <taxon>Eukaryota</taxon>
        <taxon>Viridiplantae</taxon>
        <taxon>Streptophyta</taxon>
        <taxon>Embryophyta</taxon>
        <taxon>Tracheophyta</taxon>
        <taxon>Spermatophyta</taxon>
        <taxon>Magnoliopsida</taxon>
        <taxon>eudicotyledons</taxon>
        <taxon>Gunneridae</taxon>
        <taxon>Pentapetalae</taxon>
        <taxon>rosids</taxon>
        <taxon>malvids</taxon>
        <taxon>Myrtales</taxon>
        <taxon>Lythraceae</taxon>
        <taxon>Punica</taxon>
    </lineage>
</organism>
<dbReference type="Proteomes" id="UP000197138">
    <property type="component" value="Unassembled WGS sequence"/>
</dbReference>
<feature type="compositionally biased region" description="Acidic residues" evidence="1">
    <location>
        <begin position="164"/>
        <end position="176"/>
    </location>
</feature>
<accession>A0A218W541</accession>
<name>A0A218W541_PUNGR</name>
<evidence type="ECO:0000256" key="1">
    <source>
        <dbReference type="SAM" id="MobiDB-lite"/>
    </source>
</evidence>
<comment type="caution">
    <text evidence="2">The sequence shown here is derived from an EMBL/GenBank/DDBJ whole genome shotgun (WGS) entry which is preliminary data.</text>
</comment>
<evidence type="ECO:0000313" key="3">
    <source>
        <dbReference type="Proteomes" id="UP000197138"/>
    </source>
</evidence>
<proteinExistence type="predicted"/>
<dbReference type="EMBL" id="MTKT01005379">
    <property type="protein sequence ID" value="OWM67588.1"/>
    <property type="molecule type" value="Genomic_DNA"/>
</dbReference>
<gene>
    <name evidence="2" type="ORF">CDL15_Pgr024673</name>
</gene>
<sequence length="176" mass="19293">MYKSSMAAHKSSSNNKQQFMELGGGPTTMQHSTKDIREGLDSNLGSRVVKEGATAANQELEKGSTSNFSSKGKETADNKVEREGEKEKVKMGIRRNNREGDGEDIGVNALGVERKKKMELMREEYGAGNGEIRKEPREVMGMELALMVDGEMVGDGDQWGRENDDGDEEDEAGDEG</sequence>
<dbReference type="AlphaFoldDB" id="A0A218W541"/>
<reference evidence="3" key="1">
    <citation type="journal article" date="2017" name="Plant J.">
        <title>The pomegranate (Punica granatum L.) genome and the genomics of punicalagin biosynthesis.</title>
        <authorList>
            <person name="Qin G."/>
            <person name="Xu C."/>
            <person name="Ming R."/>
            <person name="Tang H."/>
            <person name="Guyot R."/>
            <person name="Kramer E.M."/>
            <person name="Hu Y."/>
            <person name="Yi X."/>
            <person name="Qi Y."/>
            <person name="Xu X."/>
            <person name="Gao Z."/>
            <person name="Pan H."/>
            <person name="Jian J."/>
            <person name="Tian Y."/>
            <person name="Yue Z."/>
            <person name="Xu Y."/>
        </authorList>
    </citation>
    <scope>NUCLEOTIDE SEQUENCE [LARGE SCALE GENOMIC DNA]</scope>
    <source>
        <strain evidence="3">cv. Dabenzi</strain>
    </source>
</reference>
<feature type="compositionally biased region" description="Basic and acidic residues" evidence="1">
    <location>
        <begin position="71"/>
        <end position="100"/>
    </location>
</feature>
<feature type="region of interest" description="Disordered" evidence="1">
    <location>
        <begin position="1"/>
        <end position="105"/>
    </location>
</feature>
<protein>
    <submittedName>
        <fullName evidence="2">Uncharacterized protein</fullName>
    </submittedName>
</protein>
<feature type="region of interest" description="Disordered" evidence="1">
    <location>
        <begin position="152"/>
        <end position="176"/>
    </location>
</feature>
<evidence type="ECO:0000313" key="2">
    <source>
        <dbReference type="EMBL" id="OWM67588.1"/>
    </source>
</evidence>